<keyword evidence="2" id="KW-0695">RNA-directed DNA polymerase</keyword>
<dbReference type="Gene3D" id="3.60.10.10">
    <property type="entry name" value="Endonuclease/exonuclease/phosphatase"/>
    <property type="match status" value="1"/>
</dbReference>
<keyword evidence="2" id="KW-0808">Transferase</keyword>
<organism evidence="2 3">
    <name type="scientific">Caerostris darwini</name>
    <dbReference type="NCBI Taxonomy" id="1538125"/>
    <lineage>
        <taxon>Eukaryota</taxon>
        <taxon>Metazoa</taxon>
        <taxon>Ecdysozoa</taxon>
        <taxon>Arthropoda</taxon>
        <taxon>Chelicerata</taxon>
        <taxon>Arachnida</taxon>
        <taxon>Araneae</taxon>
        <taxon>Araneomorphae</taxon>
        <taxon>Entelegynae</taxon>
        <taxon>Araneoidea</taxon>
        <taxon>Araneidae</taxon>
        <taxon>Caerostris</taxon>
    </lineage>
</organism>
<protein>
    <submittedName>
        <fullName evidence="2">RNA-directed DNA polymerase from mobile element jockey</fullName>
    </submittedName>
</protein>
<dbReference type="Proteomes" id="UP001054837">
    <property type="component" value="Unassembled WGS sequence"/>
</dbReference>
<dbReference type="PANTHER" id="PTHR33273:SF4">
    <property type="entry name" value="ENDONUCLEASE_EXONUCLEASE_PHOSPHATASE DOMAIN-CONTAINING PROTEIN"/>
    <property type="match status" value="1"/>
</dbReference>
<feature type="domain" description="Endonuclease/exonuclease/phosphatase" evidence="1">
    <location>
        <begin position="15"/>
        <end position="105"/>
    </location>
</feature>
<accession>A0AAV4TT48</accession>
<proteinExistence type="predicted"/>
<dbReference type="Pfam" id="PF14529">
    <property type="entry name" value="Exo_endo_phos_2"/>
    <property type="match status" value="1"/>
</dbReference>
<comment type="caution">
    <text evidence="2">The sequence shown here is derived from an EMBL/GenBank/DDBJ whole genome shotgun (WGS) entry which is preliminary data.</text>
</comment>
<name>A0AAV4TT48_9ARAC</name>
<dbReference type="SUPFAM" id="SSF56219">
    <property type="entry name" value="DNase I-like"/>
    <property type="match status" value="1"/>
</dbReference>
<dbReference type="PANTHER" id="PTHR33273">
    <property type="entry name" value="DOMAIN-CONTAINING PROTEIN, PUTATIVE-RELATED"/>
    <property type="match status" value="1"/>
</dbReference>
<gene>
    <name evidence="2" type="primary">X975_24845</name>
    <name evidence="2" type="ORF">CDAR_264041</name>
</gene>
<reference evidence="2 3" key="1">
    <citation type="submission" date="2021-06" db="EMBL/GenBank/DDBJ databases">
        <title>Caerostris darwini draft genome.</title>
        <authorList>
            <person name="Kono N."/>
            <person name="Arakawa K."/>
        </authorList>
    </citation>
    <scope>NUCLEOTIDE SEQUENCE [LARGE SCALE GENOMIC DNA]</scope>
</reference>
<keyword evidence="3" id="KW-1185">Reference proteome</keyword>
<dbReference type="EMBL" id="BPLQ01010147">
    <property type="protein sequence ID" value="GIY48681.1"/>
    <property type="molecule type" value="Genomic_DNA"/>
</dbReference>
<dbReference type="InterPro" id="IPR036691">
    <property type="entry name" value="Endo/exonu/phosph_ase_sf"/>
</dbReference>
<sequence>MYHLPDATGLPNNLANLLNGSTICVGDLNAKHTVWSCSNDNTRGCDLLNLIDDKGFLFLNDGTPTHSSFSYDTRETLDVSFVSPDIYPSCNWPVLDHIGSDHLPVLIEINKRQSVAYSNKKRWNFRRANW</sequence>
<evidence type="ECO:0000313" key="3">
    <source>
        <dbReference type="Proteomes" id="UP001054837"/>
    </source>
</evidence>
<evidence type="ECO:0000259" key="1">
    <source>
        <dbReference type="Pfam" id="PF14529"/>
    </source>
</evidence>
<keyword evidence="2" id="KW-0548">Nucleotidyltransferase</keyword>
<dbReference type="GO" id="GO:0003964">
    <property type="term" value="F:RNA-directed DNA polymerase activity"/>
    <property type="evidence" value="ECO:0007669"/>
    <property type="project" value="UniProtKB-KW"/>
</dbReference>
<evidence type="ECO:0000313" key="2">
    <source>
        <dbReference type="EMBL" id="GIY48681.1"/>
    </source>
</evidence>
<dbReference type="AlphaFoldDB" id="A0AAV4TT48"/>
<dbReference type="InterPro" id="IPR005135">
    <property type="entry name" value="Endo/exonuclease/phosphatase"/>
</dbReference>